<protein>
    <submittedName>
        <fullName evidence="2">N-acetyltransferase</fullName>
    </submittedName>
</protein>
<dbReference type="PANTHER" id="PTHR41368">
    <property type="entry name" value="PROTEIN YGHO"/>
    <property type="match status" value="1"/>
</dbReference>
<sequence length="376" mass="43006">MSQMIQCHRVESRSDQRAFLRLEKELYRDDPHWVTPLWGERKQLCAFAGKHPFYNNAECQAFLATKDGKVCGRVLAIVNHAHNRYHNEKRGFFGFFECVDDEAVAKALLDEACRWLTEKGMTDVRGPVNPSLNYECGLLVDGFDSPPTFLISYNHPYYEKLVTAAGFEKTQDLFCYDASIDDLDDLDPKLQFVIDEATKRFKVNCRPISRKTFDADVKAFLKIYNQSLQRTWGYVPMSDDELVHQAGQLKLLIVPELTSIAEIDGEPVGAGFGLLDYNQVLKKMNGHLLPFGWLKLMLGKRKITRLRLVSTNVLPEYQKWGLGLVTLARILPDAIRFGIQTGEFSWVLESNSLSRGTIERGGARRAKTQRIYDRKL</sequence>
<comment type="caution">
    <text evidence="2">The sequence shown here is derived from an EMBL/GenBank/DDBJ whole genome shotgun (WGS) entry which is preliminary data.</text>
</comment>
<keyword evidence="3" id="KW-1185">Reference proteome</keyword>
<proteinExistence type="predicted"/>
<feature type="domain" description="N-acetyltransferase" evidence="1">
    <location>
        <begin position="203"/>
        <end position="376"/>
    </location>
</feature>
<dbReference type="RefSeq" id="WP_149499899.1">
    <property type="nucleotide sequence ID" value="NZ_JASZZN010000015.1"/>
</dbReference>
<dbReference type="InterPro" id="IPR000182">
    <property type="entry name" value="GNAT_dom"/>
</dbReference>
<reference evidence="2 3" key="1">
    <citation type="submission" date="2023-06" db="EMBL/GenBank/DDBJ databases">
        <title>Roseiconus lacunae JC819 isolated from Gulf of Mannar region, Tamil Nadu.</title>
        <authorList>
            <person name="Pk S."/>
            <person name="Ch S."/>
            <person name="Ch V.R."/>
        </authorList>
    </citation>
    <scope>NUCLEOTIDE SEQUENCE [LARGE SCALE GENOMIC DNA]</scope>
    <source>
        <strain evidence="2 3">JC819</strain>
    </source>
</reference>
<dbReference type="InterPro" id="IPR016181">
    <property type="entry name" value="Acyl_CoA_acyltransferase"/>
</dbReference>
<dbReference type="PROSITE" id="PS51186">
    <property type="entry name" value="GNAT"/>
    <property type="match status" value="1"/>
</dbReference>
<evidence type="ECO:0000313" key="3">
    <source>
        <dbReference type="Proteomes" id="UP001239462"/>
    </source>
</evidence>
<dbReference type="Proteomes" id="UP001239462">
    <property type="component" value="Unassembled WGS sequence"/>
</dbReference>
<gene>
    <name evidence="2" type="ORF">QTN89_19515</name>
</gene>
<evidence type="ECO:0000313" key="2">
    <source>
        <dbReference type="EMBL" id="MDM4017647.1"/>
    </source>
</evidence>
<organism evidence="2 3">
    <name type="scientific">Roseiconus lacunae</name>
    <dbReference type="NCBI Taxonomy" id="2605694"/>
    <lineage>
        <taxon>Bacteria</taxon>
        <taxon>Pseudomonadati</taxon>
        <taxon>Planctomycetota</taxon>
        <taxon>Planctomycetia</taxon>
        <taxon>Pirellulales</taxon>
        <taxon>Pirellulaceae</taxon>
        <taxon>Roseiconus</taxon>
    </lineage>
</organism>
<dbReference type="InterPro" id="IPR039968">
    <property type="entry name" value="BcerS-like"/>
</dbReference>
<dbReference type="Gene3D" id="3.40.630.30">
    <property type="match status" value="1"/>
</dbReference>
<dbReference type="EMBL" id="JASZZN010000015">
    <property type="protein sequence ID" value="MDM4017647.1"/>
    <property type="molecule type" value="Genomic_DNA"/>
</dbReference>
<dbReference type="SUPFAM" id="SSF55729">
    <property type="entry name" value="Acyl-CoA N-acyltransferases (Nat)"/>
    <property type="match status" value="1"/>
</dbReference>
<dbReference type="PANTHER" id="PTHR41368:SF1">
    <property type="entry name" value="PROTEIN YGHO"/>
    <property type="match status" value="1"/>
</dbReference>
<name>A0ABT7PMC1_9BACT</name>
<accession>A0ABT7PMC1</accession>
<evidence type="ECO:0000259" key="1">
    <source>
        <dbReference type="PROSITE" id="PS51186"/>
    </source>
</evidence>